<evidence type="ECO:0000256" key="11">
    <source>
        <dbReference type="ARBA" id="ARBA00023136"/>
    </source>
</evidence>
<keyword evidence="9" id="KW-0573">Peptidoglycan synthesis</keyword>
<keyword evidence="3" id="KW-0645">Protease</keyword>
<dbReference type="RefSeq" id="WP_205727067.1">
    <property type="nucleotide sequence ID" value="NZ_JAFHKR010000039.1"/>
</dbReference>
<keyword evidence="10 17" id="KW-1133">Transmembrane helix</keyword>
<evidence type="ECO:0000256" key="13">
    <source>
        <dbReference type="ARBA" id="ARBA00023316"/>
    </source>
</evidence>
<evidence type="ECO:0000256" key="3">
    <source>
        <dbReference type="ARBA" id="ARBA00022670"/>
    </source>
</evidence>
<evidence type="ECO:0000256" key="5">
    <source>
        <dbReference type="ARBA" id="ARBA00022679"/>
    </source>
</evidence>
<dbReference type="Gene3D" id="2.60.40.10">
    <property type="entry name" value="Immunoglobulins"/>
    <property type="match status" value="1"/>
</dbReference>
<keyword evidence="21" id="KW-1185">Reference proteome</keyword>
<dbReference type="InterPro" id="IPR012338">
    <property type="entry name" value="Beta-lactam/transpept-like"/>
</dbReference>
<keyword evidence="8" id="KW-0133">Cell shape</keyword>
<comment type="caution">
    <text evidence="20">The sequence shown here is derived from an EMBL/GenBank/DDBJ whole genome shotgun (WGS) entry which is preliminary data.</text>
</comment>
<evidence type="ECO:0000259" key="19">
    <source>
        <dbReference type="Pfam" id="PF00912"/>
    </source>
</evidence>
<evidence type="ECO:0000256" key="1">
    <source>
        <dbReference type="ARBA" id="ARBA00022475"/>
    </source>
</evidence>
<dbReference type="InterPro" id="IPR001264">
    <property type="entry name" value="Glyco_trans_51"/>
</dbReference>
<evidence type="ECO:0000256" key="12">
    <source>
        <dbReference type="ARBA" id="ARBA00023268"/>
    </source>
</evidence>
<keyword evidence="4" id="KW-0328">Glycosyltransferase</keyword>
<dbReference type="Pfam" id="PF00905">
    <property type="entry name" value="Transpeptidase"/>
    <property type="match status" value="1"/>
</dbReference>
<dbReference type="PANTHER" id="PTHR32282:SF32">
    <property type="entry name" value="PENICILLIN-BINDING PROTEIN 2A"/>
    <property type="match status" value="1"/>
</dbReference>
<evidence type="ECO:0000256" key="6">
    <source>
        <dbReference type="ARBA" id="ARBA00022692"/>
    </source>
</evidence>
<reference evidence="20 21" key="1">
    <citation type="submission" date="2021-01" db="EMBL/GenBank/DDBJ databases">
        <title>Genome Sequencing of Type Strains.</title>
        <authorList>
            <person name="Lemaire J.F."/>
            <person name="Inderbitzin P."/>
            <person name="Collins S.B."/>
            <person name="Wespe N."/>
            <person name="Knight-Connoni V."/>
        </authorList>
    </citation>
    <scope>NUCLEOTIDE SEQUENCE [LARGE SCALE GENOMIC DNA]</scope>
    <source>
        <strain evidence="20 21">DSM 23009</strain>
    </source>
</reference>
<keyword evidence="5" id="KW-0808">Transferase</keyword>
<evidence type="ECO:0000256" key="15">
    <source>
        <dbReference type="ARBA" id="ARBA00049902"/>
    </source>
</evidence>
<keyword evidence="1" id="KW-1003">Cell membrane</keyword>
<dbReference type="Gene3D" id="1.10.3810.10">
    <property type="entry name" value="Biosynthetic peptidoglycan transglycosylase-like"/>
    <property type="match status" value="1"/>
</dbReference>
<dbReference type="SUPFAM" id="SSF56601">
    <property type="entry name" value="beta-lactamase/transpeptidase-like"/>
    <property type="match status" value="1"/>
</dbReference>
<proteinExistence type="predicted"/>
<dbReference type="EMBL" id="JAFHKR010000039">
    <property type="protein sequence ID" value="MBN3556454.1"/>
    <property type="molecule type" value="Genomic_DNA"/>
</dbReference>
<accession>A0ABS2ZWK7</accession>
<keyword evidence="13" id="KW-0961">Cell wall biogenesis/degradation</keyword>
<evidence type="ECO:0000256" key="16">
    <source>
        <dbReference type="SAM" id="MobiDB-lite"/>
    </source>
</evidence>
<feature type="region of interest" description="Disordered" evidence="16">
    <location>
        <begin position="891"/>
        <end position="958"/>
    </location>
</feature>
<dbReference type="PANTHER" id="PTHR32282">
    <property type="entry name" value="BINDING PROTEIN TRANSPEPTIDASE, PUTATIVE-RELATED"/>
    <property type="match status" value="1"/>
</dbReference>
<evidence type="ECO:0000256" key="2">
    <source>
        <dbReference type="ARBA" id="ARBA00022645"/>
    </source>
</evidence>
<evidence type="ECO:0000256" key="4">
    <source>
        <dbReference type="ARBA" id="ARBA00022676"/>
    </source>
</evidence>
<dbReference type="InterPro" id="IPR050396">
    <property type="entry name" value="Glycosyltr_51/Transpeptidase"/>
</dbReference>
<organism evidence="20 21">
    <name type="scientific">Fictibacillus nanhaiensis</name>
    <dbReference type="NCBI Taxonomy" id="742169"/>
    <lineage>
        <taxon>Bacteria</taxon>
        <taxon>Bacillati</taxon>
        <taxon>Bacillota</taxon>
        <taxon>Bacilli</taxon>
        <taxon>Bacillales</taxon>
        <taxon>Fictibacillaceae</taxon>
        <taxon>Fictibacillus</taxon>
    </lineage>
</organism>
<keyword evidence="11 17" id="KW-0472">Membrane</keyword>
<dbReference type="InterPro" id="IPR036950">
    <property type="entry name" value="PBP_transglycosylase"/>
</dbReference>
<name>A0ABS2ZWK7_9BACL</name>
<dbReference type="InterPro" id="IPR001460">
    <property type="entry name" value="PCN-bd_Tpept"/>
</dbReference>
<comment type="catalytic activity">
    <reaction evidence="15">
        <text>[GlcNAc-(1-&gt;4)-Mur2Ac(oyl-L-Ala-gamma-D-Glu-L-Lys-D-Ala-D-Ala)](n)-di-trans,octa-cis-undecaprenyl diphosphate + beta-D-GlcNAc-(1-&gt;4)-Mur2Ac(oyl-L-Ala-gamma-D-Glu-L-Lys-D-Ala-D-Ala)-di-trans,octa-cis-undecaprenyl diphosphate = [GlcNAc-(1-&gt;4)-Mur2Ac(oyl-L-Ala-gamma-D-Glu-L-Lys-D-Ala-D-Ala)](n+1)-di-trans,octa-cis-undecaprenyl diphosphate + di-trans,octa-cis-undecaprenyl diphosphate + H(+)</text>
        <dbReference type="Rhea" id="RHEA:23708"/>
        <dbReference type="Rhea" id="RHEA-COMP:9602"/>
        <dbReference type="Rhea" id="RHEA-COMP:9603"/>
        <dbReference type="ChEBI" id="CHEBI:15378"/>
        <dbReference type="ChEBI" id="CHEBI:58405"/>
        <dbReference type="ChEBI" id="CHEBI:60033"/>
        <dbReference type="ChEBI" id="CHEBI:78435"/>
        <dbReference type="EC" id="2.4.99.28"/>
    </reaction>
</comment>
<comment type="catalytic activity">
    <reaction evidence="14">
        <text>Preferential cleavage: (Ac)2-L-Lys-D-Ala-|-D-Ala. Also transpeptidation of peptidyl-alanyl moieties that are N-acyl substituents of D-alanine.</text>
        <dbReference type="EC" id="3.4.16.4"/>
    </reaction>
</comment>
<dbReference type="Proteomes" id="UP001296923">
    <property type="component" value="Unassembled WGS sequence"/>
</dbReference>
<feature type="domain" description="Glycosyl transferase family 51" evidence="19">
    <location>
        <begin position="95"/>
        <end position="281"/>
    </location>
</feature>
<evidence type="ECO:0000313" key="21">
    <source>
        <dbReference type="Proteomes" id="UP001296923"/>
    </source>
</evidence>
<protein>
    <submittedName>
        <fullName evidence="20">Penicillin-binding protein</fullName>
    </submittedName>
</protein>
<evidence type="ECO:0000256" key="9">
    <source>
        <dbReference type="ARBA" id="ARBA00022984"/>
    </source>
</evidence>
<dbReference type="Gene3D" id="3.90.1310.40">
    <property type="match status" value="1"/>
</dbReference>
<keyword evidence="7" id="KW-0378">Hydrolase</keyword>
<feature type="domain" description="Penicillin-binding protein transpeptidase" evidence="18">
    <location>
        <begin position="416"/>
        <end position="657"/>
    </location>
</feature>
<evidence type="ECO:0000256" key="10">
    <source>
        <dbReference type="ARBA" id="ARBA00022989"/>
    </source>
</evidence>
<dbReference type="InterPro" id="IPR023346">
    <property type="entry name" value="Lysozyme-like_dom_sf"/>
</dbReference>
<feature type="transmembrane region" description="Helical" evidence="17">
    <location>
        <begin position="39"/>
        <end position="65"/>
    </location>
</feature>
<evidence type="ECO:0000313" key="20">
    <source>
        <dbReference type="EMBL" id="MBN3556454.1"/>
    </source>
</evidence>
<dbReference type="Pfam" id="PF00912">
    <property type="entry name" value="Transgly"/>
    <property type="match status" value="1"/>
</dbReference>
<evidence type="ECO:0000256" key="7">
    <source>
        <dbReference type="ARBA" id="ARBA00022801"/>
    </source>
</evidence>
<sequence length="958" mass="105474">MMSRFDELKQNWEKFVHLLKEKGIIRTARITYNVTWNMFLIVTVLLILGGVFAAGVGAGFFASLVKDEPVRAHTSMKEDIYNYEETSTAYFANKTYLGKLQSDLDRQEISLKEVSPYVLKAVISTEDQYFYEHDGVVPKAIFRAMFQEFSGASVVTGGSTLTQQLIKNQILTNEVSFDRKAKEILLAMRLEKVLKKDEILEAYLNIVPYGRNSSGRNVAGIQAAAEGVFGVPASKLNLAQSAYLSGLPKNPFVYTPFNKGGEQKEDMTAGIKRMQTVLSRMLSAGSITQAEYDEAMKYDIKKNLTTKKQSSFERYPYLTVEIQRRTVELLTKLNAEKDGKKLSDLSAEELKEYEDNARTQVRQKGIKIFTTIDQKIYDDMQQVVKNDNLFGPANQYVYNSRGQRIKLDKPEPEEVGATLIENKTGKIISFVGGRDFNREQTNHAMRAPRQNGSTMKPLLAYSYALETGKVQPGSIVPDTPIALGTWKPNNYDMDFDGLVSVRHSLKKSRNIPAIKSYQRVDHMKATEKLMQMGVTSLTQGDRTQPSMALGALGVGITVEENVNAFSTFANGGNFVDAYMIERIESNDGEVIYQHKSEAKPVYSPQTSYLLIDMMRDVLSSGTASGVPRKLAFQSDWAGKTGTTNGDKDSWFVASNPNVTFGVWIGYDTPADLAGNTGQRNQTIWAQLINAAYKNSPQLVDPDKQFAMPSGIVRREICGISGKLPSDLCRSAGLVTTDLFNAKFTPNEVDDTLTKGRYVLVGDAKYKALPSTPQEFTKDGVLIKEEFLRELGLEALNKLTNTTNLLNNIVPEKELKENGKVPSPVAGAKMSDGLLSWASHGENDVIGYRIYHSSDGTSFKKIGSVTADKTSAKVPAGVVYVTAVDIAGKESPAQTKVQVGEKKPPAEPPTPPTDGNGDGGKPDKPQDPPPPPTEPSDPGTGDPPPATTQNKNKKKPSNG</sequence>
<evidence type="ECO:0000256" key="8">
    <source>
        <dbReference type="ARBA" id="ARBA00022960"/>
    </source>
</evidence>
<keyword evidence="12" id="KW-0511">Multifunctional enzyme</keyword>
<evidence type="ECO:0000256" key="17">
    <source>
        <dbReference type="SAM" id="Phobius"/>
    </source>
</evidence>
<evidence type="ECO:0000256" key="14">
    <source>
        <dbReference type="ARBA" id="ARBA00034000"/>
    </source>
</evidence>
<dbReference type="InterPro" id="IPR013783">
    <property type="entry name" value="Ig-like_fold"/>
</dbReference>
<evidence type="ECO:0000259" key="18">
    <source>
        <dbReference type="Pfam" id="PF00905"/>
    </source>
</evidence>
<gene>
    <name evidence="20" type="ORF">JYA63_19430</name>
</gene>
<dbReference type="Gene3D" id="3.40.710.10">
    <property type="entry name" value="DD-peptidase/beta-lactamase superfamily"/>
    <property type="match status" value="1"/>
</dbReference>
<keyword evidence="2" id="KW-0121">Carboxypeptidase</keyword>
<keyword evidence="6 17" id="KW-0812">Transmembrane</keyword>
<feature type="compositionally biased region" description="Pro residues" evidence="16">
    <location>
        <begin position="926"/>
        <end position="945"/>
    </location>
</feature>
<dbReference type="SUPFAM" id="SSF53955">
    <property type="entry name" value="Lysozyme-like"/>
    <property type="match status" value="1"/>
</dbReference>